<reference evidence="1" key="2">
    <citation type="journal article" date="2022" name="New Phytol.">
        <title>Evolutionary transition to the ectomycorrhizal habit in the genomes of a hyperdiverse lineage of mushroom-forming fungi.</title>
        <authorList>
            <person name="Looney B."/>
            <person name="Miyauchi S."/>
            <person name="Morin E."/>
            <person name="Drula E."/>
            <person name="Courty P.E."/>
            <person name="Kohler A."/>
            <person name="Kuo A."/>
            <person name="LaButti K."/>
            <person name="Pangilinan J."/>
            <person name="Lipzen A."/>
            <person name="Riley R."/>
            <person name="Andreopoulos W."/>
            <person name="He G."/>
            <person name="Johnson J."/>
            <person name="Nolan M."/>
            <person name="Tritt A."/>
            <person name="Barry K.W."/>
            <person name="Grigoriev I.V."/>
            <person name="Nagy L.G."/>
            <person name="Hibbett D."/>
            <person name="Henrissat B."/>
            <person name="Matheny P.B."/>
            <person name="Labbe J."/>
            <person name="Martin F.M."/>
        </authorList>
    </citation>
    <scope>NUCLEOTIDE SEQUENCE</scope>
    <source>
        <strain evidence="1">EC-137</strain>
    </source>
</reference>
<gene>
    <name evidence="1" type="ORF">K488DRAFT_72282</name>
</gene>
<comment type="caution">
    <text evidence="1">The sequence shown here is derived from an EMBL/GenBank/DDBJ whole genome shotgun (WGS) entry which is preliminary data.</text>
</comment>
<sequence length="257" mass="28701">MSIVNSFAPAPVEDLSACYGPEPYDINFSLPIQNHLELLESDRVKLIPLIPRLHANLVVEQLTKAPEVLRWLPSRPTTLEDFLPFVERKFRRNPANILFLVLDKGRPDPAHPDLAGGIAGFISLIDTDPARMKTEIGWVVILPAFQRTYVTTHANGLLLRVCLELPDNGGLGLRRVQWCTHELNAKSAAAAQRLGFKMEGTLRWTTVLPEGMEGSGAQPRQGDPMEKNPGRGSVTLSMCWDTWEDGGRDHVHKLMER</sequence>
<dbReference type="EMBL" id="MU273628">
    <property type="protein sequence ID" value="KAI0030308.1"/>
    <property type="molecule type" value="Genomic_DNA"/>
</dbReference>
<evidence type="ECO:0000313" key="1">
    <source>
        <dbReference type="EMBL" id="KAI0030308.1"/>
    </source>
</evidence>
<evidence type="ECO:0000313" key="2">
    <source>
        <dbReference type="Proteomes" id="UP000814128"/>
    </source>
</evidence>
<accession>A0ACB8QF45</accession>
<reference evidence="1" key="1">
    <citation type="submission" date="2021-02" db="EMBL/GenBank/DDBJ databases">
        <authorList>
            <consortium name="DOE Joint Genome Institute"/>
            <person name="Ahrendt S."/>
            <person name="Looney B.P."/>
            <person name="Miyauchi S."/>
            <person name="Morin E."/>
            <person name="Drula E."/>
            <person name="Courty P.E."/>
            <person name="Chicoki N."/>
            <person name="Fauchery L."/>
            <person name="Kohler A."/>
            <person name="Kuo A."/>
            <person name="Labutti K."/>
            <person name="Pangilinan J."/>
            <person name="Lipzen A."/>
            <person name="Riley R."/>
            <person name="Andreopoulos W."/>
            <person name="He G."/>
            <person name="Johnson J."/>
            <person name="Barry K.W."/>
            <person name="Grigoriev I.V."/>
            <person name="Nagy L."/>
            <person name="Hibbett D."/>
            <person name="Henrissat B."/>
            <person name="Matheny P.B."/>
            <person name="Labbe J."/>
            <person name="Martin F."/>
        </authorList>
    </citation>
    <scope>NUCLEOTIDE SEQUENCE</scope>
    <source>
        <strain evidence="1">EC-137</strain>
    </source>
</reference>
<name>A0ACB8QF45_9AGAM</name>
<keyword evidence="2" id="KW-1185">Reference proteome</keyword>
<organism evidence="1 2">
    <name type="scientific">Vararia minispora EC-137</name>
    <dbReference type="NCBI Taxonomy" id="1314806"/>
    <lineage>
        <taxon>Eukaryota</taxon>
        <taxon>Fungi</taxon>
        <taxon>Dikarya</taxon>
        <taxon>Basidiomycota</taxon>
        <taxon>Agaricomycotina</taxon>
        <taxon>Agaricomycetes</taxon>
        <taxon>Russulales</taxon>
        <taxon>Lachnocladiaceae</taxon>
        <taxon>Vararia</taxon>
    </lineage>
</organism>
<proteinExistence type="predicted"/>
<protein>
    <submittedName>
        <fullName evidence="1">Acyl-CoA N-acyltransferase</fullName>
    </submittedName>
</protein>
<dbReference type="Proteomes" id="UP000814128">
    <property type="component" value="Unassembled WGS sequence"/>
</dbReference>